<reference evidence="3" key="1">
    <citation type="journal article" date="2019" name="Int. J. Syst. Evol. Microbiol.">
        <title>The Global Catalogue of Microorganisms (GCM) 10K type strain sequencing project: providing services to taxonomists for standard genome sequencing and annotation.</title>
        <authorList>
            <consortium name="The Broad Institute Genomics Platform"/>
            <consortium name="The Broad Institute Genome Sequencing Center for Infectious Disease"/>
            <person name="Wu L."/>
            <person name="Ma J."/>
        </authorList>
    </citation>
    <scope>NUCLEOTIDE SEQUENCE [LARGE SCALE GENOMIC DNA]</scope>
    <source>
        <strain evidence="3">JCM 16546</strain>
    </source>
</reference>
<comment type="caution">
    <text evidence="2">The sequence shown here is derived from an EMBL/GenBank/DDBJ whole genome shotgun (WGS) entry which is preliminary data.</text>
</comment>
<proteinExistence type="predicted"/>
<dbReference type="InterPro" id="IPR046094">
    <property type="entry name" value="DUF6112"/>
</dbReference>
<gene>
    <name evidence="2" type="ORF">GCM10022202_27670</name>
</gene>
<protein>
    <recommendedName>
        <fullName evidence="4">Integral membrane protein</fullName>
    </recommendedName>
</protein>
<evidence type="ECO:0000313" key="2">
    <source>
        <dbReference type="EMBL" id="GAA3664154.1"/>
    </source>
</evidence>
<dbReference type="Pfam" id="PF19607">
    <property type="entry name" value="DUF6112"/>
    <property type="match status" value="1"/>
</dbReference>
<accession>A0ABP7BP67</accession>
<feature type="transmembrane region" description="Helical" evidence="1">
    <location>
        <begin position="71"/>
        <end position="92"/>
    </location>
</feature>
<keyword evidence="1" id="KW-0812">Transmembrane</keyword>
<name>A0ABP7BP67_9MICO</name>
<dbReference type="Proteomes" id="UP001410795">
    <property type="component" value="Unassembled WGS sequence"/>
</dbReference>
<keyword evidence="3" id="KW-1185">Reference proteome</keyword>
<evidence type="ECO:0000256" key="1">
    <source>
        <dbReference type="SAM" id="Phobius"/>
    </source>
</evidence>
<keyword evidence="1" id="KW-1133">Transmembrane helix</keyword>
<evidence type="ECO:0008006" key="4">
    <source>
        <dbReference type="Google" id="ProtNLM"/>
    </source>
</evidence>
<evidence type="ECO:0000313" key="3">
    <source>
        <dbReference type="Proteomes" id="UP001410795"/>
    </source>
</evidence>
<dbReference type="RefSeq" id="WP_221857822.1">
    <property type="nucleotide sequence ID" value="NZ_BAAAYV010000016.1"/>
</dbReference>
<dbReference type="EMBL" id="BAAAYV010000016">
    <property type="protein sequence ID" value="GAA3664154.1"/>
    <property type="molecule type" value="Genomic_DNA"/>
</dbReference>
<feature type="transmembrane region" description="Helical" evidence="1">
    <location>
        <begin position="26"/>
        <end position="59"/>
    </location>
</feature>
<sequence>MHRLTTLILAENVYPDLSGVGGKDTLISIVGALLTFVLVVAVLMLIVSAIVWAIASAHANPQVAARGKTGVFVALGAAALAGAGVTWMNFLLGLGDTL</sequence>
<keyword evidence="1" id="KW-0472">Membrane</keyword>
<organism evidence="2 3">
    <name type="scientific">Microbacterium marinilacus</name>
    <dbReference type="NCBI Taxonomy" id="415209"/>
    <lineage>
        <taxon>Bacteria</taxon>
        <taxon>Bacillati</taxon>
        <taxon>Actinomycetota</taxon>
        <taxon>Actinomycetes</taxon>
        <taxon>Micrococcales</taxon>
        <taxon>Microbacteriaceae</taxon>
        <taxon>Microbacterium</taxon>
    </lineage>
</organism>